<feature type="compositionally biased region" description="Polar residues" evidence="1">
    <location>
        <begin position="261"/>
        <end position="278"/>
    </location>
</feature>
<gene>
    <name evidence="3" type="ORF">FDO65_05460</name>
</gene>
<dbReference type="AlphaFoldDB" id="A0A4U6QNY3"/>
<protein>
    <submittedName>
        <fullName evidence="3">DUF3105 domain-containing protein</fullName>
    </submittedName>
</protein>
<feature type="compositionally biased region" description="Polar residues" evidence="1">
    <location>
        <begin position="228"/>
        <end position="240"/>
    </location>
</feature>
<dbReference type="InterPro" id="IPR021454">
    <property type="entry name" value="DUF3105"/>
</dbReference>
<organism evidence="3 4">
    <name type="scientific">Nakamurella flava</name>
    <dbReference type="NCBI Taxonomy" id="2576308"/>
    <lineage>
        <taxon>Bacteria</taxon>
        <taxon>Bacillati</taxon>
        <taxon>Actinomycetota</taxon>
        <taxon>Actinomycetes</taxon>
        <taxon>Nakamurellales</taxon>
        <taxon>Nakamurellaceae</taxon>
        <taxon>Nakamurella</taxon>
    </lineage>
</organism>
<keyword evidence="2" id="KW-0472">Membrane</keyword>
<reference evidence="3 4" key="1">
    <citation type="submission" date="2019-05" db="EMBL/GenBank/DDBJ databases">
        <title>Nakamurella sp. N5BH11, whole genome shotgun sequence.</title>
        <authorList>
            <person name="Tuo L."/>
        </authorList>
    </citation>
    <scope>NUCLEOTIDE SEQUENCE [LARGE SCALE GENOMIC DNA]</scope>
    <source>
        <strain evidence="3 4">N5BH11</strain>
    </source>
</reference>
<evidence type="ECO:0000256" key="1">
    <source>
        <dbReference type="SAM" id="MobiDB-lite"/>
    </source>
</evidence>
<feature type="transmembrane region" description="Helical" evidence="2">
    <location>
        <begin position="25"/>
        <end position="46"/>
    </location>
</feature>
<dbReference type="EMBL" id="SZZH01000001">
    <property type="protein sequence ID" value="TKV62171.1"/>
    <property type="molecule type" value="Genomic_DNA"/>
</dbReference>
<keyword evidence="4" id="KW-1185">Reference proteome</keyword>
<evidence type="ECO:0000313" key="4">
    <source>
        <dbReference type="Proteomes" id="UP000306985"/>
    </source>
</evidence>
<keyword evidence="2" id="KW-1133">Transmembrane helix</keyword>
<dbReference type="Pfam" id="PF11303">
    <property type="entry name" value="DUF3105"/>
    <property type="match status" value="1"/>
</dbReference>
<feature type="compositionally biased region" description="Low complexity" evidence="1">
    <location>
        <begin position="300"/>
        <end position="315"/>
    </location>
</feature>
<sequence length="315" mass="32499">MASGKNTGRPRGRAPVVSKRQGLPWVTIGAVVVVLVLAGSIFAVVLTKNNENKAQADALAAWVPSASTPDPSVNIPGIYVGAAVPAAGDTPATYPEYKAALHITSDQRVAYNRFPPVGGPHDGIWANCNGVVYQTAVRNENMVHTLEHGAVWITYNPDTIATGDLEVLKGLVDGQSYMSLSPYPGLDSPIALQAWAHQLKVNSATDERVQQFITALRQNRWVYPETGATCQQPSFDTTNPPAFDPSTPGADAIQMDGQGATAATSEVNGASVTESAESSAGVPGVPATDTGGTTDPAVGSTDAVPTPAASSPAAG</sequence>
<proteinExistence type="predicted"/>
<accession>A0A4U6QNY3</accession>
<dbReference type="OrthoDB" id="164831at2"/>
<comment type="caution">
    <text evidence="3">The sequence shown here is derived from an EMBL/GenBank/DDBJ whole genome shotgun (WGS) entry which is preliminary data.</text>
</comment>
<keyword evidence="2" id="KW-0812">Transmembrane</keyword>
<feature type="region of interest" description="Disordered" evidence="1">
    <location>
        <begin position="228"/>
        <end position="315"/>
    </location>
</feature>
<evidence type="ECO:0000256" key="2">
    <source>
        <dbReference type="SAM" id="Phobius"/>
    </source>
</evidence>
<evidence type="ECO:0000313" key="3">
    <source>
        <dbReference type="EMBL" id="TKV62171.1"/>
    </source>
</evidence>
<dbReference type="Proteomes" id="UP000306985">
    <property type="component" value="Unassembled WGS sequence"/>
</dbReference>
<name>A0A4U6QNY3_9ACTN</name>